<organism evidence="1 2">
    <name type="scientific">Abrus precatorius</name>
    <name type="common">Indian licorice</name>
    <name type="synonym">Glycine abrus</name>
    <dbReference type="NCBI Taxonomy" id="3816"/>
    <lineage>
        <taxon>Eukaryota</taxon>
        <taxon>Viridiplantae</taxon>
        <taxon>Streptophyta</taxon>
        <taxon>Embryophyta</taxon>
        <taxon>Tracheophyta</taxon>
        <taxon>Spermatophyta</taxon>
        <taxon>Magnoliopsida</taxon>
        <taxon>eudicotyledons</taxon>
        <taxon>Gunneridae</taxon>
        <taxon>Pentapetalae</taxon>
        <taxon>rosids</taxon>
        <taxon>fabids</taxon>
        <taxon>Fabales</taxon>
        <taxon>Fabaceae</taxon>
        <taxon>Papilionoideae</taxon>
        <taxon>50 kb inversion clade</taxon>
        <taxon>NPAAA clade</taxon>
        <taxon>indigoferoid/millettioid clade</taxon>
        <taxon>Abreae</taxon>
        <taxon>Abrus</taxon>
    </lineage>
</organism>
<dbReference type="GO" id="GO:0034245">
    <property type="term" value="C:mitochondrial DNA-directed RNA polymerase complex"/>
    <property type="evidence" value="ECO:0007669"/>
    <property type="project" value="TreeGrafter"/>
</dbReference>
<keyword evidence="1" id="KW-1185">Reference proteome</keyword>
<reference evidence="2" key="2">
    <citation type="submission" date="2025-08" db="UniProtKB">
        <authorList>
            <consortium name="RefSeq"/>
        </authorList>
    </citation>
    <scope>IDENTIFICATION</scope>
    <source>
        <tissue evidence="2">Young leaves</tissue>
    </source>
</reference>
<reference evidence="1" key="1">
    <citation type="journal article" date="2019" name="Toxins">
        <title>Detection of Abrin-Like and Prepropulchellin-Like Toxin Genes and Transcripts Using Whole Genome Sequencing and Full-Length Transcript Sequencing of Abrus precatorius.</title>
        <authorList>
            <person name="Hovde B.T."/>
            <person name="Daligault H.E."/>
            <person name="Hanschen E.R."/>
            <person name="Kunde Y.A."/>
            <person name="Johnson M.B."/>
            <person name="Starkenburg S.R."/>
            <person name="Johnson S.L."/>
        </authorList>
    </citation>
    <scope>NUCLEOTIDE SEQUENCE [LARGE SCALE GENOMIC DNA]</scope>
</reference>
<evidence type="ECO:0000313" key="2">
    <source>
        <dbReference type="RefSeq" id="XP_027351179.1"/>
    </source>
</evidence>
<gene>
    <name evidence="2" type="primary">LOC113862290</name>
</gene>
<dbReference type="GO" id="GO:0006390">
    <property type="term" value="P:mitochondrial transcription"/>
    <property type="evidence" value="ECO:0007669"/>
    <property type="project" value="TreeGrafter"/>
</dbReference>
<dbReference type="PANTHER" id="PTHR10102">
    <property type="entry name" value="DNA-DIRECTED RNA POLYMERASE, MITOCHONDRIAL"/>
    <property type="match status" value="1"/>
</dbReference>
<dbReference type="GO" id="GO:0003899">
    <property type="term" value="F:DNA-directed RNA polymerase activity"/>
    <property type="evidence" value="ECO:0007669"/>
    <property type="project" value="InterPro"/>
</dbReference>
<dbReference type="RefSeq" id="XP_027351179.1">
    <property type="nucleotide sequence ID" value="XM_027495378.1"/>
</dbReference>
<dbReference type="OrthoDB" id="1935244at2759"/>
<dbReference type="InterPro" id="IPR002092">
    <property type="entry name" value="DNA-dir_Rpol_phage-type"/>
</dbReference>
<dbReference type="Proteomes" id="UP000694853">
    <property type="component" value="Unplaced"/>
</dbReference>
<dbReference type="GO" id="GO:0003677">
    <property type="term" value="F:DNA binding"/>
    <property type="evidence" value="ECO:0007669"/>
    <property type="project" value="InterPro"/>
</dbReference>
<dbReference type="KEGG" id="aprc:113862290"/>
<dbReference type="SUPFAM" id="SSF56672">
    <property type="entry name" value="DNA/RNA polymerases"/>
    <property type="match status" value="1"/>
</dbReference>
<dbReference type="GeneID" id="113862290"/>
<dbReference type="PANTHER" id="PTHR10102:SF8">
    <property type="entry name" value="DNA-DIRECTED RNA POLYMERASE-RELATED"/>
    <property type="match status" value="1"/>
</dbReference>
<evidence type="ECO:0000313" key="1">
    <source>
        <dbReference type="Proteomes" id="UP000694853"/>
    </source>
</evidence>
<sequence>MESNIRGLFLPMQLHRLRTFDMLHFVDPNTRIINVHRKEFVKTYKETVFTLLDRYRFEKKDEKSYEMLQREIEELTLNYSEESLYKACPNIMEMLTKTEMPSAKEYLRGKYLTDKTGRMTIYAKKLSSADVKNLRFVLSDSDQSLLKEFGEHTLECLLVHTLGQLFNLDNSVSLAGLVERIESNVRVYASFLRDNSMVNKPKDAAEEAVDDTKAKTKAYPFGTALVEFLVTRDLLRLKTYNEDELNVLDGGIPKVKRVVKKGKGYYRNSFVYAECLFNTALLPIKLSLPMVFPPKDWEPRLPEHDRMWLYISDIYGGYLSNPTGQIYSTQRCMSTPHAKNFFIYFGQNKDSKSHEKLKRLCTSISSLQRQAFKINSPLLNCIINHRALFEDYGFLMPEFLSKAILPRATGILRRHFNKNRDIESIYTFNDVCSLLMRNMQQARYECTILDLAKAYNGYSFYFPAFLDFRGRIYRSGIFHFHERDLARSLLLFDCKKGSQLTSNNDKELFQIYVTATRFHYQSYNNEFEALSDANDSIGYLRVPSEWDSEVDYIKALLSDSQKAKHPFQYFSNMHLFLMRLPAGHRFPPLSISEHLCQAMGKKSAASSRKRSKGIHKHLELEGSSVGKEANSFYAGQRLVSLFLHPGKKGSPI</sequence>
<dbReference type="InterPro" id="IPR043502">
    <property type="entry name" value="DNA/RNA_pol_sf"/>
</dbReference>
<accession>A0A8B8L8W3</accession>
<dbReference type="AlphaFoldDB" id="A0A8B8L8W3"/>
<protein>
    <submittedName>
        <fullName evidence="2">Uncharacterized protein LOC113862290</fullName>
    </submittedName>
</protein>
<name>A0A8B8L8W3_ABRPR</name>
<proteinExistence type="predicted"/>